<dbReference type="RefSeq" id="WP_115543078.1">
    <property type="nucleotide sequence ID" value="NZ_NXLQ01000010.1"/>
</dbReference>
<evidence type="ECO:0000313" key="2">
    <source>
        <dbReference type="Proteomes" id="UP000256379"/>
    </source>
</evidence>
<name>A0A3D8IKM5_9HELI</name>
<dbReference type="Proteomes" id="UP000256379">
    <property type="component" value="Unassembled WGS sequence"/>
</dbReference>
<keyword evidence="2" id="KW-1185">Reference proteome</keyword>
<dbReference type="EMBL" id="NXLQ01000010">
    <property type="protein sequence ID" value="RDU65802.1"/>
    <property type="molecule type" value="Genomic_DNA"/>
</dbReference>
<evidence type="ECO:0000313" key="1">
    <source>
        <dbReference type="EMBL" id="RDU65802.1"/>
    </source>
</evidence>
<reference evidence="1 2" key="1">
    <citation type="submission" date="2018-04" db="EMBL/GenBank/DDBJ databases">
        <title>Novel Campyloabacter and Helicobacter Species and Strains.</title>
        <authorList>
            <person name="Mannion A.J."/>
            <person name="Shen Z."/>
            <person name="Fox J.G."/>
        </authorList>
    </citation>
    <scope>NUCLEOTIDE SEQUENCE [LARGE SCALE GENOMIC DNA]</scope>
    <source>
        <strain evidence="1 2">MIT 17-337</strain>
    </source>
</reference>
<protein>
    <submittedName>
        <fullName evidence="1">Type II restriction endonuclease</fullName>
    </submittedName>
</protein>
<comment type="caution">
    <text evidence="1">The sequence shown here is derived from an EMBL/GenBank/DDBJ whole genome shotgun (WGS) entry which is preliminary data.</text>
</comment>
<keyword evidence="1" id="KW-0378">Hydrolase</keyword>
<keyword evidence="1" id="KW-0540">Nuclease</keyword>
<dbReference type="OrthoDB" id="5329385at2"/>
<keyword evidence="1" id="KW-0255">Endonuclease</keyword>
<accession>A0A3D8IKM5</accession>
<organism evidence="1 2">
    <name type="scientific">Helicobacter didelphidarum</name>
    <dbReference type="NCBI Taxonomy" id="2040648"/>
    <lineage>
        <taxon>Bacteria</taxon>
        <taxon>Pseudomonadati</taxon>
        <taxon>Campylobacterota</taxon>
        <taxon>Epsilonproteobacteria</taxon>
        <taxon>Campylobacterales</taxon>
        <taxon>Helicobacteraceae</taxon>
        <taxon>Helicobacter</taxon>
    </lineage>
</organism>
<gene>
    <name evidence="1" type="ORF">CQA53_05780</name>
</gene>
<sequence>MCDEIVALVERILESKAKVSTTDTQKWENEIDLLVYKLYNLSDDEIRVVGIRSEYD</sequence>
<proteinExistence type="predicted"/>
<dbReference type="AlphaFoldDB" id="A0A3D8IKM5"/>
<dbReference type="GO" id="GO:0004519">
    <property type="term" value="F:endonuclease activity"/>
    <property type="evidence" value="ECO:0007669"/>
    <property type="project" value="UniProtKB-KW"/>
</dbReference>